<reference evidence="2" key="1">
    <citation type="submission" date="2007-04" db="EMBL/GenBank/DDBJ databases">
        <title>Annotation of Pediculus humanus corporis strain USDA.</title>
        <authorList>
            <person name="Kirkness E."/>
            <person name="Hannick L."/>
            <person name="Hass B."/>
            <person name="Bruggner R."/>
            <person name="Lawson D."/>
            <person name="Bidwell S."/>
            <person name="Joardar V."/>
            <person name="Caler E."/>
            <person name="Walenz B."/>
            <person name="Inman J."/>
            <person name="Schobel S."/>
            <person name="Galinsky K."/>
            <person name="Amedeo P."/>
            <person name="Strausberg R."/>
        </authorList>
    </citation>
    <scope>NUCLEOTIDE SEQUENCE</scope>
    <source>
        <strain evidence="2">USDA</strain>
    </source>
</reference>
<dbReference type="Proteomes" id="UP000009046">
    <property type="component" value="Unassembled WGS sequence"/>
</dbReference>
<dbReference type="AlphaFoldDB" id="E0VWJ5"/>
<dbReference type="GeneID" id="8231442"/>
<dbReference type="EMBL" id="AAZO01005910">
    <property type="status" value="NOT_ANNOTATED_CDS"/>
    <property type="molecule type" value="Genomic_DNA"/>
</dbReference>
<organism>
    <name type="scientific">Pediculus humanus subsp. corporis</name>
    <name type="common">Body louse</name>
    <dbReference type="NCBI Taxonomy" id="121224"/>
    <lineage>
        <taxon>Eukaryota</taxon>
        <taxon>Metazoa</taxon>
        <taxon>Ecdysozoa</taxon>
        <taxon>Arthropoda</taxon>
        <taxon>Hexapoda</taxon>
        <taxon>Insecta</taxon>
        <taxon>Pterygota</taxon>
        <taxon>Neoptera</taxon>
        <taxon>Paraneoptera</taxon>
        <taxon>Psocodea</taxon>
        <taxon>Troctomorpha</taxon>
        <taxon>Phthiraptera</taxon>
        <taxon>Anoplura</taxon>
        <taxon>Pediculidae</taxon>
        <taxon>Pediculus</taxon>
    </lineage>
</organism>
<evidence type="ECO:0000256" key="1">
    <source>
        <dbReference type="SAM" id="MobiDB-lite"/>
    </source>
</evidence>
<evidence type="ECO:0000313" key="4">
    <source>
        <dbReference type="Proteomes" id="UP000009046"/>
    </source>
</evidence>
<reference evidence="2" key="2">
    <citation type="submission" date="2007-04" db="EMBL/GenBank/DDBJ databases">
        <title>The genome of the human body louse.</title>
        <authorList>
            <consortium name="The Human Body Louse Genome Consortium"/>
            <person name="Kirkness E."/>
            <person name="Walenz B."/>
            <person name="Hass B."/>
            <person name="Bruggner R."/>
            <person name="Strausberg R."/>
        </authorList>
    </citation>
    <scope>NUCLEOTIDE SEQUENCE</scope>
    <source>
        <strain evidence="2">USDA</strain>
    </source>
</reference>
<feature type="region of interest" description="Disordered" evidence="1">
    <location>
        <begin position="23"/>
        <end position="66"/>
    </location>
</feature>
<accession>E0VWJ5</accession>
<gene>
    <name evidence="3" type="primary">8231442</name>
    <name evidence="2" type="ORF">Phum_PHUM487600</name>
</gene>
<proteinExistence type="predicted"/>
<evidence type="ECO:0000313" key="2">
    <source>
        <dbReference type="EMBL" id="EEB17751.1"/>
    </source>
</evidence>
<dbReference type="KEGG" id="phu:Phum_PHUM487600"/>
<name>E0VWJ5_PEDHC</name>
<sequence>MGPFNIVSVNGVTEMADQKTFLDSYDRHGGGRGGAGRGDDHMRGNRWGGDRRMGPMDDYPTKRRRY</sequence>
<keyword evidence="4" id="KW-1185">Reference proteome</keyword>
<dbReference type="EMBL" id="DS235822">
    <property type="protein sequence ID" value="EEB17751.1"/>
    <property type="molecule type" value="Genomic_DNA"/>
</dbReference>
<dbReference type="InParanoid" id="E0VWJ5"/>
<evidence type="ECO:0000313" key="3">
    <source>
        <dbReference type="EnsemblMetazoa" id="PHUM487600-PA"/>
    </source>
</evidence>
<dbReference type="RefSeq" id="XP_002430489.1">
    <property type="nucleotide sequence ID" value="XM_002430444.1"/>
</dbReference>
<dbReference type="CTD" id="8231442"/>
<dbReference type="VEuPathDB" id="VectorBase:PHUM487600"/>
<reference evidence="3" key="3">
    <citation type="submission" date="2020-05" db="UniProtKB">
        <authorList>
            <consortium name="EnsemblMetazoa"/>
        </authorList>
    </citation>
    <scope>IDENTIFICATION</scope>
    <source>
        <strain evidence="3">USDA</strain>
    </source>
</reference>
<dbReference type="HOGENOM" id="CLU_2834222_0_0_1"/>
<feature type="compositionally biased region" description="Basic and acidic residues" evidence="1">
    <location>
        <begin position="37"/>
        <end position="66"/>
    </location>
</feature>
<dbReference type="EnsemblMetazoa" id="PHUM487600-RA">
    <property type="protein sequence ID" value="PHUM487600-PA"/>
    <property type="gene ID" value="PHUM487600"/>
</dbReference>
<protein>
    <submittedName>
        <fullName evidence="2 3">Uncharacterized protein</fullName>
    </submittedName>
</protein>